<evidence type="ECO:0000313" key="7">
    <source>
        <dbReference type="EMBL" id="CAD6494863.1"/>
    </source>
</evidence>
<feature type="active site" description="Nucleophile" evidence="5">
    <location>
        <position position="265"/>
    </location>
</feature>
<dbReference type="InterPro" id="IPR005912">
    <property type="entry name" value="Pus10"/>
</dbReference>
<dbReference type="InterPro" id="IPR004114">
    <property type="entry name" value="THUMP_dom"/>
</dbReference>
<dbReference type="PANTHER" id="PTHR21568">
    <property type="entry name" value="TRNA PSEUDOURIDINE SYNTHASE PUS10"/>
    <property type="match status" value="1"/>
</dbReference>
<comment type="similarity">
    <text evidence="1 5">Belongs to the pseudouridine synthase Pus10 family.</text>
</comment>
<dbReference type="EMBL" id="CAJHIS010000035">
    <property type="protein sequence ID" value="CAD6494863.1"/>
    <property type="molecule type" value="Genomic_DNA"/>
</dbReference>
<dbReference type="SUPFAM" id="SSF55120">
    <property type="entry name" value="Pseudouridine synthase"/>
    <property type="match status" value="1"/>
</dbReference>
<dbReference type="Pfam" id="PF22023">
    <property type="entry name" value="Pus10_THUMP_arc"/>
    <property type="match status" value="1"/>
</dbReference>
<dbReference type="InterPro" id="IPR055174">
    <property type="entry name" value="Pus10_THUMP_arc"/>
</dbReference>
<dbReference type="PANTHER" id="PTHR21568:SF0">
    <property type="entry name" value="TRNA PSEUDOURIDINE SYNTHASE PUS10"/>
    <property type="match status" value="1"/>
</dbReference>
<dbReference type="InterPro" id="IPR048741">
    <property type="entry name" value="Pus10-like_C"/>
</dbReference>
<dbReference type="InterPro" id="IPR020103">
    <property type="entry name" value="PsdUridine_synth_cat_dom_sf"/>
</dbReference>
<dbReference type="Pfam" id="PF21238">
    <property type="entry name" value="Pus10_C"/>
    <property type="match status" value="1"/>
</dbReference>
<evidence type="ECO:0000256" key="4">
    <source>
        <dbReference type="ARBA" id="ARBA00023235"/>
    </source>
</evidence>
<feature type="binding site" evidence="5">
    <location>
        <position position="332"/>
    </location>
    <ligand>
        <name>substrate</name>
    </ligand>
</feature>
<accession>A0A811TGJ5</accession>
<evidence type="ECO:0000259" key="6">
    <source>
        <dbReference type="PROSITE" id="PS51165"/>
    </source>
</evidence>
<proteinExistence type="inferred from homology"/>
<dbReference type="AlphaFoldDB" id="A0A811TGJ5"/>
<evidence type="ECO:0000313" key="8">
    <source>
        <dbReference type="Proteomes" id="UP000634805"/>
    </source>
</evidence>
<dbReference type="PROSITE" id="PS51165">
    <property type="entry name" value="THUMP"/>
    <property type="match status" value="1"/>
</dbReference>
<dbReference type="FunFam" id="3.30.70.2510:FF:000001">
    <property type="entry name" value="tRNA pseudouridine synthase Pus10"/>
    <property type="match status" value="1"/>
</dbReference>
<dbReference type="EC" id="5.4.99.25" evidence="5"/>
<evidence type="ECO:0000256" key="5">
    <source>
        <dbReference type="HAMAP-Rule" id="MF_01893"/>
    </source>
</evidence>
<comment type="catalytic activity">
    <reaction evidence="5">
        <text>uridine(54) in tRNA = pseudouridine(54) in tRNA</text>
        <dbReference type="Rhea" id="RHEA:57876"/>
        <dbReference type="Rhea" id="RHEA-COMP:10193"/>
        <dbReference type="Rhea" id="RHEA-COMP:14141"/>
        <dbReference type="ChEBI" id="CHEBI:65314"/>
        <dbReference type="ChEBI" id="CHEBI:65315"/>
    </reaction>
</comment>
<feature type="domain" description="THUMP" evidence="6">
    <location>
        <begin position="78"/>
        <end position="196"/>
    </location>
</feature>
<evidence type="ECO:0000256" key="3">
    <source>
        <dbReference type="ARBA" id="ARBA00022884"/>
    </source>
</evidence>
<evidence type="ECO:0000256" key="1">
    <source>
        <dbReference type="ARBA" id="ARBA00009652"/>
    </source>
</evidence>
<dbReference type="Gene3D" id="3.30.70.2510">
    <property type="match status" value="1"/>
</dbReference>
<protein>
    <recommendedName>
        <fullName evidence="5">tRNA pseudouridine synthase Pus10</fullName>
        <ecNumber evidence="5">5.4.99.25</ecNumber>
    </recommendedName>
    <alternativeName>
        <fullName evidence="5">tRNA pseudouridine 54/55 synthase</fullName>
        <shortName evidence="5">Psi54/55 synthase</shortName>
    </alternativeName>
</protein>
<reference evidence="7" key="1">
    <citation type="submission" date="2020-10" db="EMBL/GenBank/DDBJ databases">
        <authorList>
            <person name="Hahn C.J."/>
            <person name="Laso-Perez R."/>
            <person name="Vulcano F."/>
            <person name="Vaziourakis K.-M."/>
            <person name="Stokke R."/>
            <person name="Steen I.H."/>
            <person name="Teske A."/>
            <person name="Boetius A."/>
            <person name="Liebeke M."/>
            <person name="Amann R."/>
            <person name="Knittel K."/>
        </authorList>
    </citation>
    <scope>NUCLEOTIDE SEQUENCE</scope>
    <source>
        <strain evidence="7">Gfbio:e3339647-f889-4370-9287-4fb5cb688e4c:AG392D22_GoMArc1</strain>
    </source>
</reference>
<dbReference type="GO" id="GO:0031119">
    <property type="term" value="P:tRNA pseudouridine synthesis"/>
    <property type="evidence" value="ECO:0007669"/>
    <property type="project" value="UniProtKB-UniRule"/>
</dbReference>
<dbReference type="Gene3D" id="3.30.70.3190">
    <property type="match status" value="1"/>
</dbReference>
<dbReference type="GO" id="GO:0160148">
    <property type="term" value="F:tRNA pseudouridine(55) synthase activity"/>
    <property type="evidence" value="ECO:0007669"/>
    <property type="project" value="UniProtKB-EC"/>
</dbReference>
<sequence length="439" mass="49002">MLLPKYLMDNNILQMASSILSEGSICDHCMGRMFANLSTDLSNDMRGAAIKLVLSMEGDRMHKESGSTEWLEKLSASSKYARKVLDKGGDEDVCWVCGNLFNNIELWVERVIDALSAVEYNSFLISTKMTGLLSENEEILWSESGTRFAEPIKTELNREVGKIVEKRTGKKAQLGRPDVVVVIELENDRVGLDINSLFIYGRYRKLVRGIPQTRWACRFCGGKGCEECGFTGKLYPESVEELVSETVIKAFNATGTVFHGAGREDVDALMLGNGRPFVLEVRGAKKRSSIDLSTLQQETNTFTSYKVEVSNLEYVDHSKVKQIKEMRVDKAYKLTVMLGGDVPEERLKLCSNKLRGVITQQTPTRALHHRADRLRKRSVRSIELESFDENVAVFIVTCESGLYVKELISGDGGRTTPSLGEELGICAKVISIDVINIES</sequence>
<name>A0A811TGJ5_9EURY</name>
<comment type="function">
    <text evidence="5">Responsible for synthesis of pseudouridine from uracil-54 and uracil-55 in the psi GC loop of transfer RNAs.</text>
</comment>
<gene>
    <name evidence="5" type="primary">pus10</name>
    <name evidence="7" type="ORF">EMLJLAPB_00985</name>
</gene>
<comment type="caution">
    <text evidence="7">The sequence shown here is derived from an EMBL/GenBank/DDBJ whole genome shotgun (WGS) entry which is preliminary data.</text>
</comment>
<dbReference type="NCBIfam" id="TIGR01213">
    <property type="entry name" value="pseudo_Pus10arc"/>
    <property type="match status" value="1"/>
</dbReference>
<dbReference type="GO" id="GO:0000049">
    <property type="term" value="F:tRNA binding"/>
    <property type="evidence" value="ECO:0007669"/>
    <property type="project" value="InterPro"/>
</dbReference>
<keyword evidence="2 5" id="KW-0819">tRNA processing</keyword>
<feature type="binding site" evidence="5">
    <location>
        <position position="403"/>
    </location>
    <ligand>
        <name>substrate</name>
    </ligand>
</feature>
<organism evidence="7 8">
    <name type="scientific">Candidatus Argoarchaeum ethanivorans</name>
    <dbReference type="NCBI Taxonomy" id="2608793"/>
    <lineage>
        <taxon>Archaea</taxon>
        <taxon>Methanobacteriati</taxon>
        <taxon>Methanobacteriota</taxon>
        <taxon>Stenosarchaea group</taxon>
        <taxon>Methanomicrobia</taxon>
        <taxon>Methanosarcinales</taxon>
        <taxon>Methanosarcinales incertae sedis</taxon>
        <taxon>GOM Arc I cluster</taxon>
        <taxon>Candidatus Argoarchaeum</taxon>
    </lineage>
</organism>
<dbReference type="InterPro" id="IPR039894">
    <property type="entry name" value="Pus10-like"/>
</dbReference>
<dbReference type="HAMAP" id="MF_01893">
    <property type="entry name" value="Pus10_arch"/>
    <property type="match status" value="1"/>
</dbReference>
<evidence type="ECO:0000256" key="2">
    <source>
        <dbReference type="ARBA" id="ARBA00022694"/>
    </source>
</evidence>
<keyword evidence="3 5" id="KW-0694">RNA-binding</keyword>
<keyword evidence="4 5" id="KW-0413">Isomerase</keyword>
<dbReference type="Proteomes" id="UP000634805">
    <property type="component" value="Unassembled WGS sequence"/>
</dbReference>
<comment type="catalytic activity">
    <reaction evidence="5">
        <text>uridine(55) in tRNA = pseudouridine(55) in tRNA</text>
        <dbReference type="Rhea" id="RHEA:42532"/>
        <dbReference type="Rhea" id="RHEA-COMP:10101"/>
        <dbReference type="Rhea" id="RHEA-COMP:10102"/>
        <dbReference type="ChEBI" id="CHEBI:65314"/>
        <dbReference type="ChEBI" id="CHEBI:65315"/>
        <dbReference type="EC" id="5.4.99.25"/>
    </reaction>
</comment>
<dbReference type="SMART" id="SM00981">
    <property type="entry name" value="THUMP"/>
    <property type="match status" value="1"/>
</dbReference>